<evidence type="ECO:0000259" key="3">
    <source>
        <dbReference type="SMART" id="SM00385"/>
    </source>
</evidence>
<feature type="domain" description="Cyclin-like" evidence="3">
    <location>
        <begin position="152"/>
        <end position="235"/>
    </location>
</feature>
<dbReference type="Pfam" id="PF00134">
    <property type="entry name" value="Cyclin_N"/>
    <property type="match status" value="1"/>
</dbReference>
<proteinExistence type="inferred from homology"/>
<dbReference type="AlphaFoldDB" id="A0AAD5P7V4"/>
<dbReference type="SUPFAM" id="SSF47954">
    <property type="entry name" value="Cyclin-like"/>
    <property type="match status" value="2"/>
</dbReference>
<comment type="similarity">
    <text evidence="1">Belongs to the cyclin family.</text>
</comment>
<dbReference type="GO" id="GO:0016538">
    <property type="term" value="F:cyclin-dependent protein serine/threonine kinase regulator activity"/>
    <property type="evidence" value="ECO:0007669"/>
    <property type="project" value="InterPro"/>
</dbReference>
<dbReference type="InterPro" id="IPR043198">
    <property type="entry name" value="Cyclin/Ssn8"/>
</dbReference>
<evidence type="ECO:0000313" key="5">
    <source>
        <dbReference type="Proteomes" id="UP001209540"/>
    </source>
</evidence>
<name>A0AAD5P7V4_9FUNG</name>
<reference evidence="4" key="1">
    <citation type="journal article" date="2022" name="IScience">
        <title>Evolution of zygomycete secretomes and the origins of terrestrial fungal ecologies.</title>
        <authorList>
            <person name="Chang Y."/>
            <person name="Wang Y."/>
            <person name="Mondo S."/>
            <person name="Ahrendt S."/>
            <person name="Andreopoulos W."/>
            <person name="Barry K."/>
            <person name="Beard J."/>
            <person name="Benny G.L."/>
            <person name="Blankenship S."/>
            <person name="Bonito G."/>
            <person name="Cuomo C."/>
            <person name="Desiro A."/>
            <person name="Gervers K.A."/>
            <person name="Hundley H."/>
            <person name="Kuo A."/>
            <person name="LaButti K."/>
            <person name="Lang B.F."/>
            <person name="Lipzen A."/>
            <person name="O'Donnell K."/>
            <person name="Pangilinan J."/>
            <person name="Reynolds N."/>
            <person name="Sandor L."/>
            <person name="Smith M.E."/>
            <person name="Tsang A."/>
            <person name="Grigoriev I.V."/>
            <person name="Stajich J.E."/>
            <person name="Spatafora J.W."/>
        </authorList>
    </citation>
    <scope>NUCLEOTIDE SEQUENCE</scope>
    <source>
        <strain evidence="4">RSA 2281</strain>
    </source>
</reference>
<dbReference type="Proteomes" id="UP001209540">
    <property type="component" value="Unassembled WGS sequence"/>
</dbReference>
<keyword evidence="1" id="KW-0195">Cyclin</keyword>
<dbReference type="InterPro" id="IPR006671">
    <property type="entry name" value="Cyclin_N"/>
</dbReference>
<dbReference type="InterPro" id="IPR036915">
    <property type="entry name" value="Cyclin-like_sf"/>
</dbReference>
<feature type="region of interest" description="Disordered" evidence="2">
    <location>
        <begin position="240"/>
        <end position="286"/>
    </location>
</feature>
<dbReference type="EMBL" id="JAIXMP010000054">
    <property type="protein sequence ID" value="KAI9245118.1"/>
    <property type="molecule type" value="Genomic_DNA"/>
</dbReference>
<reference evidence="4" key="2">
    <citation type="submission" date="2023-02" db="EMBL/GenBank/DDBJ databases">
        <authorList>
            <consortium name="DOE Joint Genome Institute"/>
            <person name="Mondo S.J."/>
            <person name="Chang Y."/>
            <person name="Wang Y."/>
            <person name="Ahrendt S."/>
            <person name="Andreopoulos W."/>
            <person name="Barry K."/>
            <person name="Beard J."/>
            <person name="Benny G.L."/>
            <person name="Blankenship S."/>
            <person name="Bonito G."/>
            <person name="Cuomo C."/>
            <person name="Desiro A."/>
            <person name="Gervers K.A."/>
            <person name="Hundley H."/>
            <person name="Kuo A."/>
            <person name="LaButti K."/>
            <person name="Lang B.F."/>
            <person name="Lipzen A."/>
            <person name="O'Donnell K."/>
            <person name="Pangilinan J."/>
            <person name="Reynolds N."/>
            <person name="Sandor L."/>
            <person name="Smith M.W."/>
            <person name="Tsang A."/>
            <person name="Grigoriev I.V."/>
            <person name="Stajich J.E."/>
            <person name="Spatafora J.W."/>
        </authorList>
    </citation>
    <scope>NUCLEOTIDE SEQUENCE</scope>
    <source>
        <strain evidence="4">RSA 2281</strain>
    </source>
</reference>
<protein>
    <submittedName>
        <fullName evidence="4">Cyclin-like protein</fullName>
    </submittedName>
</protein>
<sequence>MVNDQWYFSKDDFLCTPSVMEGMTVQQEQMDRTKGCLYLLAIASKLNFTRPQLAVATACTFFHRFFMRQSMQRFHVYDIAATSLFVATKVEECTRRIKDFVNVCAQKAQKNDRLQLTEDSKDFNKWKDTMLCNETILLQTLCFDIAIEHPQACLLDMEKELGLSQACTRRAWIFLYQSLGAPLCLLYKPKTIAAAALVLAWQFSENDQQAPPENWWEVIGVDPGQVYELAVEMLEFDEEHYPRKPSTPHHSSSFHQHSSSQHHQSSSSQSHHSSSQPQQHYQQQHH</sequence>
<dbReference type="Gene3D" id="1.10.472.10">
    <property type="entry name" value="Cyclin-like"/>
    <property type="match status" value="2"/>
</dbReference>
<feature type="domain" description="Cyclin-like" evidence="3">
    <location>
        <begin position="37"/>
        <end position="132"/>
    </location>
</feature>
<accession>A0AAD5P7V4</accession>
<evidence type="ECO:0000256" key="1">
    <source>
        <dbReference type="RuleBase" id="RU000383"/>
    </source>
</evidence>
<evidence type="ECO:0000313" key="4">
    <source>
        <dbReference type="EMBL" id="KAI9245118.1"/>
    </source>
</evidence>
<dbReference type="InterPro" id="IPR013763">
    <property type="entry name" value="Cyclin-like_dom"/>
</dbReference>
<dbReference type="SMART" id="SM00385">
    <property type="entry name" value="CYCLIN"/>
    <property type="match status" value="2"/>
</dbReference>
<dbReference type="PANTHER" id="PTHR10026">
    <property type="entry name" value="CYCLIN"/>
    <property type="match status" value="1"/>
</dbReference>
<comment type="caution">
    <text evidence="4">The sequence shown here is derived from an EMBL/GenBank/DDBJ whole genome shotgun (WGS) entry which is preliminary data.</text>
</comment>
<dbReference type="GO" id="GO:0006357">
    <property type="term" value="P:regulation of transcription by RNA polymerase II"/>
    <property type="evidence" value="ECO:0007669"/>
    <property type="project" value="InterPro"/>
</dbReference>
<organism evidence="4 5">
    <name type="scientific">Phascolomyces articulosus</name>
    <dbReference type="NCBI Taxonomy" id="60185"/>
    <lineage>
        <taxon>Eukaryota</taxon>
        <taxon>Fungi</taxon>
        <taxon>Fungi incertae sedis</taxon>
        <taxon>Mucoromycota</taxon>
        <taxon>Mucoromycotina</taxon>
        <taxon>Mucoromycetes</taxon>
        <taxon>Mucorales</taxon>
        <taxon>Lichtheimiaceae</taxon>
        <taxon>Phascolomyces</taxon>
    </lineage>
</organism>
<gene>
    <name evidence="4" type="ORF">BDA99DRAFT_543802</name>
</gene>
<evidence type="ECO:0000256" key="2">
    <source>
        <dbReference type="SAM" id="MobiDB-lite"/>
    </source>
</evidence>
<keyword evidence="5" id="KW-1185">Reference proteome</keyword>
<dbReference type="PIRSF" id="PIRSF028758">
    <property type="entry name" value="Cyclin, C/H/G types"/>
    <property type="match status" value="1"/>
</dbReference>
<dbReference type="CDD" id="cd20546">
    <property type="entry name" value="CYCLIN_SpCG1C_ScCTK2-like_rpt2"/>
    <property type="match status" value="1"/>
</dbReference>
<feature type="compositionally biased region" description="Low complexity" evidence="2">
    <location>
        <begin position="249"/>
        <end position="286"/>
    </location>
</feature>